<sequence length="180" mass="20977">MFFSFCIFMIFVKNKELIFDFFKRIPRVKEGGGVVQQHLRLLTILVNMKRDAAEGEIASPVLSFILLGVCGKNIFLRIMESNNKLKREYEFDSEDEHATEPMTHEEMRQLSMDINMLPCEKLATVVNIIEAHENFTDSDPEEIEIHFQNLKPVTLRELEAYVRMCQQQANKVPNPLRTLL</sequence>
<reference evidence="2 3" key="1">
    <citation type="submission" date="2020-08" db="EMBL/GenBank/DDBJ databases">
        <authorList>
            <person name="Koutsovoulos G."/>
            <person name="Danchin GJ E."/>
        </authorList>
    </citation>
    <scope>NUCLEOTIDE SEQUENCE [LARGE SCALE GENOMIC DNA]</scope>
</reference>
<name>A0A6V7WBH4_MELEN</name>
<feature type="domain" description="NET" evidence="1">
    <location>
        <begin position="92"/>
        <end position="173"/>
    </location>
</feature>
<dbReference type="GO" id="GO:0006338">
    <property type="term" value="P:chromatin remodeling"/>
    <property type="evidence" value="ECO:0007669"/>
    <property type="project" value="TreeGrafter"/>
</dbReference>
<evidence type="ECO:0000313" key="2">
    <source>
        <dbReference type="EMBL" id="CAD2184320.1"/>
    </source>
</evidence>
<gene>
    <name evidence="2" type="ORF">MENT_LOCUS36666</name>
</gene>
<dbReference type="InterPro" id="IPR027353">
    <property type="entry name" value="NET_dom"/>
</dbReference>
<dbReference type="PROSITE" id="PS51525">
    <property type="entry name" value="NET"/>
    <property type="match status" value="1"/>
</dbReference>
<protein>
    <recommendedName>
        <fullName evidence="1">NET domain-containing protein</fullName>
    </recommendedName>
</protein>
<dbReference type="Proteomes" id="UP000580250">
    <property type="component" value="Unassembled WGS sequence"/>
</dbReference>
<organism evidence="2 3">
    <name type="scientific">Meloidogyne enterolobii</name>
    <name type="common">Root-knot nematode worm</name>
    <name type="synonym">Meloidogyne mayaguensis</name>
    <dbReference type="NCBI Taxonomy" id="390850"/>
    <lineage>
        <taxon>Eukaryota</taxon>
        <taxon>Metazoa</taxon>
        <taxon>Ecdysozoa</taxon>
        <taxon>Nematoda</taxon>
        <taxon>Chromadorea</taxon>
        <taxon>Rhabditida</taxon>
        <taxon>Tylenchina</taxon>
        <taxon>Tylenchomorpha</taxon>
        <taxon>Tylenchoidea</taxon>
        <taxon>Meloidogynidae</taxon>
        <taxon>Meloidogyninae</taxon>
        <taxon>Meloidogyne</taxon>
    </lineage>
</organism>
<dbReference type="InterPro" id="IPR050935">
    <property type="entry name" value="Bromo_chromatin_reader"/>
</dbReference>
<dbReference type="GO" id="GO:0000785">
    <property type="term" value="C:chromatin"/>
    <property type="evidence" value="ECO:0007669"/>
    <property type="project" value="TreeGrafter"/>
</dbReference>
<proteinExistence type="predicted"/>
<dbReference type="PANTHER" id="PTHR22880:SF225">
    <property type="entry name" value="BROMODOMAIN-CONTAINING PROTEIN BET-1-RELATED"/>
    <property type="match status" value="1"/>
</dbReference>
<dbReference type="OrthoDB" id="21449at2759"/>
<evidence type="ECO:0000259" key="1">
    <source>
        <dbReference type="PROSITE" id="PS51525"/>
    </source>
</evidence>
<dbReference type="Gene3D" id="1.20.1270.220">
    <property type="match status" value="1"/>
</dbReference>
<dbReference type="PANTHER" id="PTHR22880">
    <property type="entry name" value="FALZ-RELATED BROMODOMAIN-CONTAINING PROTEINS"/>
    <property type="match status" value="1"/>
</dbReference>
<evidence type="ECO:0000313" key="3">
    <source>
        <dbReference type="Proteomes" id="UP000580250"/>
    </source>
</evidence>
<accession>A0A6V7WBH4</accession>
<dbReference type="EMBL" id="CAJEWN010000497">
    <property type="protein sequence ID" value="CAD2184320.1"/>
    <property type="molecule type" value="Genomic_DNA"/>
</dbReference>
<dbReference type="GO" id="GO:0005634">
    <property type="term" value="C:nucleus"/>
    <property type="evidence" value="ECO:0007669"/>
    <property type="project" value="TreeGrafter"/>
</dbReference>
<comment type="caution">
    <text evidence="2">The sequence shown here is derived from an EMBL/GenBank/DDBJ whole genome shotgun (WGS) entry which is preliminary data.</text>
</comment>
<dbReference type="AlphaFoldDB" id="A0A6V7WBH4"/>
<dbReference type="InterPro" id="IPR038336">
    <property type="entry name" value="NET_sf"/>
</dbReference>
<dbReference type="Pfam" id="PF17035">
    <property type="entry name" value="BET"/>
    <property type="match status" value="1"/>
</dbReference>
<dbReference type="GO" id="GO:0006355">
    <property type="term" value="P:regulation of DNA-templated transcription"/>
    <property type="evidence" value="ECO:0007669"/>
    <property type="project" value="TreeGrafter"/>
</dbReference>